<dbReference type="InterPro" id="IPR029058">
    <property type="entry name" value="AB_hydrolase_fold"/>
</dbReference>
<dbReference type="PANTHER" id="PTHR48081">
    <property type="entry name" value="AB HYDROLASE SUPERFAMILY PROTEIN C4A8.06C"/>
    <property type="match status" value="1"/>
</dbReference>
<gene>
    <name evidence="4" type="ORF">GCM10010393_21980</name>
</gene>
<dbReference type="InterPro" id="IPR050300">
    <property type="entry name" value="GDXG_lipolytic_enzyme"/>
</dbReference>
<evidence type="ECO:0000313" key="4">
    <source>
        <dbReference type="EMBL" id="GAA2489859.1"/>
    </source>
</evidence>
<evidence type="ECO:0000256" key="2">
    <source>
        <dbReference type="SAM" id="MobiDB-lite"/>
    </source>
</evidence>
<evidence type="ECO:0000259" key="3">
    <source>
        <dbReference type="Pfam" id="PF20434"/>
    </source>
</evidence>
<keyword evidence="1" id="KW-0378">Hydrolase</keyword>
<feature type="compositionally biased region" description="Pro residues" evidence="2">
    <location>
        <begin position="118"/>
        <end position="131"/>
    </location>
</feature>
<protein>
    <recommendedName>
        <fullName evidence="3">BD-FAE-like domain-containing protein</fullName>
    </recommendedName>
</protein>
<organism evidence="4 5">
    <name type="scientific">Streptomyces gobitricini</name>
    <dbReference type="NCBI Taxonomy" id="68211"/>
    <lineage>
        <taxon>Bacteria</taxon>
        <taxon>Bacillati</taxon>
        <taxon>Actinomycetota</taxon>
        <taxon>Actinomycetes</taxon>
        <taxon>Kitasatosporales</taxon>
        <taxon>Streptomycetaceae</taxon>
        <taxon>Streptomyces</taxon>
    </lineage>
</organism>
<name>A0ABN3LWJ2_9ACTN</name>
<comment type="caution">
    <text evidence="4">The sequence shown here is derived from an EMBL/GenBank/DDBJ whole genome shotgun (WGS) entry which is preliminary data.</text>
</comment>
<dbReference type="EMBL" id="BAAASR010000013">
    <property type="protein sequence ID" value="GAA2489859.1"/>
    <property type="molecule type" value="Genomic_DNA"/>
</dbReference>
<dbReference type="Pfam" id="PF20434">
    <property type="entry name" value="BD-FAE"/>
    <property type="match status" value="1"/>
</dbReference>
<feature type="compositionally biased region" description="Low complexity" evidence="2">
    <location>
        <begin position="132"/>
        <end position="141"/>
    </location>
</feature>
<keyword evidence="5" id="KW-1185">Reference proteome</keyword>
<dbReference type="RefSeq" id="WP_344359570.1">
    <property type="nucleotide sequence ID" value="NZ_BAAASR010000013.1"/>
</dbReference>
<proteinExistence type="predicted"/>
<dbReference type="Proteomes" id="UP001499942">
    <property type="component" value="Unassembled WGS sequence"/>
</dbReference>
<dbReference type="Gene3D" id="3.40.50.1820">
    <property type="entry name" value="alpha/beta hydrolase"/>
    <property type="match status" value="1"/>
</dbReference>
<reference evidence="4 5" key="1">
    <citation type="journal article" date="2019" name="Int. J. Syst. Evol. Microbiol.">
        <title>The Global Catalogue of Microorganisms (GCM) 10K type strain sequencing project: providing services to taxonomists for standard genome sequencing and annotation.</title>
        <authorList>
            <consortium name="The Broad Institute Genomics Platform"/>
            <consortium name="The Broad Institute Genome Sequencing Center for Infectious Disease"/>
            <person name="Wu L."/>
            <person name="Ma J."/>
        </authorList>
    </citation>
    <scope>NUCLEOTIDE SEQUENCE [LARGE SCALE GENOMIC DNA]</scope>
    <source>
        <strain evidence="4 5">JCM 5062</strain>
    </source>
</reference>
<feature type="domain" description="BD-FAE-like" evidence="3">
    <location>
        <begin position="20"/>
        <end position="120"/>
    </location>
</feature>
<evidence type="ECO:0000256" key="1">
    <source>
        <dbReference type="ARBA" id="ARBA00022801"/>
    </source>
</evidence>
<dbReference type="InterPro" id="IPR049492">
    <property type="entry name" value="BD-FAE-like_dom"/>
</dbReference>
<evidence type="ECO:0000313" key="5">
    <source>
        <dbReference type="Proteomes" id="UP001499942"/>
    </source>
</evidence>
<feature type="region of interest" description="Disordered" evidence="2">
    <location>
        <begin position="112"/>
        <end position="147"/>
    </location>
</feature>
<sequence>MRLLRGVPYAPRPRVRPLELDLWLPDEPRGPLPVVVFVHGGGWRTGTRTEMGPAFRHWRPGPFSRLARAGFVVASLDYRLSGEAVHPAQLEDVIAGLVWLDERAGELGVDTTRTPWPGVSPPAPTSPPCSPSPARCAAASRGTGRPI</sequence>
<accession>A0ABN3LWJ2</accession>
<dbReference type="SUPFAM" id="SSF53474">
    <property type="entry name" value="alpha/beta-Hydrolases"/>
    <property type="match status" value="1"/>
</dbReference>